<organism evidence="2 3">
    <name type="scientific">Cryptosporangium japonicum</name>
    <dbReference type="NCBI Taxonomy" id="80872"/>
    <lineage>
        <taxon>Bacteria</taxon>
        <taxon>Bacillati</taxon>
        <taxon>Actinomycetota</taxon>
        <taxon>Actinomycetes</taxon>
        <taxon>Cryptosporangiales</taxon>
        <taxon>Cryptosporangiaceae</taxon>
        <taxon>Cryptosporangium</taxon>
    </lineage>
</organism>
<keyword evidence="1" id="KW-1133">Transmembrane helix</keyword>
<keyword evidence="1" id="KW-0472">Membrane</keyword>
<protein>
    <submittedName>
        <fullName evidence="2">Uncharacterized protein</fullName>
    </submittedName>
</protein>
<dbReference type="Proteomes" id="UP001500967">
    <property type="component" value="Unassembled WGS sequence"/>
</dbReference>
<accession>A0ABP3DPR7</accession>
<proteinExistence type="predicted"/>
<sequence>MLIVAPDSLSGYLVVLFAVLAVVPFVAAVVATVEATARAVRAGPTFAADASGVWIGPLHRKRVALAPPLFVPWESVDRISPGRRLFGRVVTVRVRAEGVEWLKAEASQLLFGPGLSVVTSYEFGVSQDEALEALRELAAGRATIAWRR</sequence>
<feature type="transmembrane region" description="Helical" evidence="1">
    <location>
        <begin position="12"/>
        <end position="33"/>
    </location>
</feature>
<dbReference type="EMBL" id="BAAAGX010000009">
    <property type="protein sequence ID" value="GAA0238758.1"/>
    <property type="molecule type" value="Genomic_DNA"/>
</dbReference>
<evidence type="ECO:0000313" key="3">
    <source>
        <dbReference type="Proteomes" id="UP001500967"/>
    </source>
</evidence>
<reference evidence="3" key="1">
    <citation type="journal article" date="2019" name="Int. J. Syst. Evol. Microbiol.">
        <title>The Global Catalogue of Microorganisms (GCM) 10K type strain sequencing project: providing services to taxonomists for standard genome sequencing and annotation.</title>
        <authorList>
            <consortium name="The Broad Institute Genomics Platform"/>
            <consortium name="The Broad Institute Genome Sequencing Center for Infectious Disease"/>
            <person name="Wu L."/>
            <person name="Ma J."/>
        </authorList>
    </citation>
    <scope>NUCLEOTIDE SEQUENCE [LARGE SCALE GENOMIC DNA]</scope>
    <source>
        <strain evidence="3">JCM 10425</strain>
    </source>
</reference>
<keyword evidence="3" id="KW-1185">Reference proteome</keyword>
<gene>
    <name evidence="2" type="ORF">GCM10009539_25100</name>
</gene>
<evidence type="ECO:0000313" key="2">
    <source>
        <dbReference type="EMBL" id="GAA0238758.1"/>
    </source>
</evidence>
<name>A0ABP3DPR7_9ACTN</name>
<keyword evidence="1" id="KW-0812">Transmembrane</keyword>
<comment type="caution">
    <text evidence="2">The sequence shown here is derived from an EMBL/GenBank/DDBJ whole genome shotgun (WGS) entry which is preliminary data.</text>
</comment>
<evidence type="ECO:0000256" key="1">
    <source>
        <dbReference type="SAM" id="Phobius"/>
    </source>
</evidence>